<dbReference type="EMBL" id="FNHQ01000021">
    <property type="protein sequence ID" value="SDN03972.1"/>
    <property type="molecule type" value="Genomic_DNA"/>
</dbReference>
<dbReference type="Gene3D" id="3.30.460.10">
    <property type="entry name" value="Beta Polymerase, domain 2"/>
    <property type="match status" value="1"/>
</dbReference>
<dbReference type="InterPro" id="IPR043519">
    <property type="entry name" value="NT_sf"/>
</dbReference>
<dbReference type="PANTHER" id="PTHR34822:SF1">
    <property type="entry name" value="GRPB FAMILY PROTEIN"/>
    <property type="match status" value="1"/>
</dbReference>
<evidence type="ECO:0000313" key="2">
    <source>
        <dbReference type="Proteomes" id="UP000199309"/>
    </source>
</evidence>
<dbReference type="InterPro" id="IPR007344">
    <property type="entry name" value="GrpB/CoaE"/>
</dbReference>
<gene>
    <name evidence="1" type="ORF">SAMN05660299_01985</name>
</gene>
<dbReference type="RefSeq" id="WP_091651306.1">
    <property type="nucleotide sequence ID" value="NZ_JANSUW010000001.1"/>
</dbReference>
<dbReference type="Pfam" id="PF04229">
    <property type="entry name" value="GrpB"/>
    <property type="match status" value="1"/>
</dbReference>
<dbReference type="AlphaFoldDB" id="A0A1G9Y4C1"/>
<dbReference type="GO" id="GO:0016740">
    <property type="term" value="F:transferase activity"/>
    <property type="evidence" value="ECO:0007669"/>
    <property type="project" value="UniProtKB-KW"/>
</dbReference>
<dbReference type="PANTHER" id="PTHR34822">
    <property type="entry name" value="GRPB DOMAIN PROTEIN (AFU_ORTHOLOGUE AFUA_1G01530)"/>
    <property type="match status" value="1"/>
</dbReference>
<dbReference type="OrthoDB" id="9799092at2"/>
<dbReference type="STRING" id="349095.SAMN05660299_01985"/>
<proteinExistence type="predicted"/>
<sequence length="189" mass="22538">MTRKLSDMDLEELWQLFPICLEQHNECWKTWYKEELAILQAILPSNVIKRISHIGSTSINTIWAKPTVDILIEVINGYDLQYIANILVHKGYLCMNKSKNRISLNKGYMINGFAEKVYHLHISYEGDNAELYFRDYLIENVNIAKKYEKLKLELWKKYEHNRDAYTDAKTDFIVKYTKQAEALYKNRYR</sequence>
<keyword evidence="1" id="KW-0808">Transferase</keyword>
<reference evidence="1 2" key="1">
    <citation type="submission" date="2016-10" db="EMBL/GenBank/DDBJ databases">
        <authorList>
            <person name="de Groot N.N."/>
        </authorList>
    </citation>
    <scope>NUCLEOTIDE SEQUENCE [LARGE SCALE GENOMIC DNA]</scope>
    <source>
        <strain evidence="1 2">DSM 16981</strain>
    </source>
</reference>
<dbReference type="Proteomes" id="UP000199309">
    <property type="component" value="Unassembled WGS sequence"/>
</dbReference>
<protein>
    <submittedName>
        <fullName evidence="1">GrpB domain, predicted nucleotidyltransferase, UPF0157 family</fullName>
    </submittedName>
</protein>
<keyword evidence="2" id="KW-1185">Reference proteome</keyword>
<accession>A0A1G9Y4C1</accession>
<evidence type="ECO:0000313" key="1">
    <source>
        <dbReference type="EMBL" id="SDN03972.1"/>
    </source>
</evidence>
<organism evidence="1 2">
    <name type="scientific">Megasphaera paucivorans</name>
    <dbReference type="NCBI Taxonomy" id="349095"/>
    <lineage>
        <taxon>Bacteria</taxon>
        <taxon>Bacillati</taxon>
        <taxon>Bacillota</taxon>
        <taxon>Negativicutes</taxon>
        <taxon>Veillonellales</taxon>
        <taxon>Veillonellaceae</taxon>
        <taxon>Megasphaera</taxon>
    </lineage>
</organism>
<dbReference type="SUPFAM" id="SSF81301">
    <property type="entry name" value="Nucleotidyltransferase"/>
    <property type="match status" value="1"/>
</dbReference>
<name>A0A1G9Y4C1_9FIRM</name>